<name>K0ETD0_NOCB7</name>
<keyword evidence="1" id="KW-0175">Coiled coil</keyword>
<feature type="domain" description="Transcription regulator PadR C-terminal" evidence="3">
    <location>
        <begin position="64"/>
        <end position="152"/>
    </location>
</feature>
<evidence type="ECO:0000259" key="3">
    <source>
        <dbReference type="Pfam" id="PF10400"/>
    </source>
</evidence>
<dbReference type="InterPro" id="IPR018309">
    <property type="entry name" value="Tscrpt_reg_PadR_C"/>
</dbReference>
<dbReference type="PANTHER" id="PTHR43252">
    <property type="entry name" value="TRANSCRIPTIONAL REGULATOR YQJI"/>
    <property type="match status" value="1"/>
</dbReference>
<feature type="domain" description="Transcription regulator PadR N-terminal" evidence="2">
    <location>
        <begin position="2"/>
        <end position="52"/>
    </location>
</feature>
<feature type="coiled-coil region" evidence="1">
    <location>
        <begin position="70"/>
        <end position="97"/>
    </location>
</feature>
<dbReference type="PANTHER" id="PTHR43252:SF4">
    <property type="entry name" value="TRANSCRIPTIONAL REGULATORY PROTEIN"/>
    <property type="match status" value="1"/>
</dbReference>
<dbReference type="SUPFAM" id="SSF46785">
    <property type="entry name" value="Winged helix' DNA-binding domain"/>
    <property type="match status" value="1"/>
</dbReference>
<dbReference type="KEGG" id="nbr:O3I_010820"/>
<dbReference type="EMBL" id="CP003876">
    <property type="protein sequence ID" value="AFU00125.1"/>
    <property type="molecule type" value="Genomic_DNA"/>
</dbReference>
<dbReference type="eggNOG" id="COG1695">
    <property type="taxonomic scope" value="Bacteria"/>
</dbReference>
<dbReference type="InterPro" id="IPR036390">
    <property type="entry name" value="WH_DNA-bd_sf"/>
</dbReference>
<evidence type="ECO:0000313" key="4">
    <source>
        <dbReference type="EMBL" id="AFU00125.1"/>
    </source>
</evidence>
<keyword evidence="5" id="KW-1185">Reference proteome</keyword>
<dbReference type="Pfam" id="PF10400">
    <property type="entry name" value="Vir_act_alpha_C"/>
    <property type="match status" value="1"/>
</dbReference>
<reference evidence="4 5" key="1">
    <citation type="journal article" date="2012" name="J. Bacteriol.">
        <title>Complete genome sequence of Nocardia brasiliensis HUJEG-1.</title>
        <authorList>
            <person name="Vera-Cabrera L."/>
            <person name="Ortiz-Lopez R."/>
            <person name="Elizondo-Gonzalez R."/>
            <person name="Perez-Maya A.A."/>
            <person name="Ocampo-Candiani J."/>
        </authorList>
    </citation>
    <scope>NUCLEOTIDE SEQUENCE [LARGE SCALE GENOMIC DNA]</scope>
    <source>
        <strain evidence="5">ATCC 700358</strain>
    </source>
</reference>
<dbReference type="Gene3D" id="6.10.140.190">
    <property type="match status" value="1"/>
</dbReference>
<organism evidence="4 5">
    <name type="scientific">Nocardia brasiliensis (strain ATCC 700358 / HUJEG-1)</name>
    <dbReference type="NCBI Taxonomy" id="1133849"/>
    <lineage>
        <taxon>Bacteria</taxon>
        <taxon>Bacillati</taxon>
        <taxon>Actinomycetota</taxon>
        <taxon>Actinomycetes</taxon>
        <taxon>Mycobacteriales</taxon>
        <taxon>Nocardiaceae</taxon>
        <taxon>Nocardia</taxon>
    </lineage>
</organism>
<gene>
    <name evidence="4" type="ORF">O3I_010820</name>
</gene>
<evidence type="ECO:0000259" key="2">
    <source>
        <dbReference type="Pfam" id="PF03551"/>
    </source>
</evidence>
<dbReference type="Gene3D" id="1.10.10.10">
    <property type="entry name" value="Winged helix-like DNA-binding domain superfamily/Winged helix DNA-binding domain"/>
    <property type="match status" value="1"/>
</dbReference>
<protein>
    <submittedName>
        <fullName evidence="4">PadR-like family transcriptional regulator</fullName>
    </submittedName>
</protein>
<dbReference type="HOGENOM" id="CLU_089258_1_4_11"/>
<evidence type="ECO:0000256" key="1">
    <source>
        <dbReference type="SAM" id="Coils"/>
    </source>
</evidence>
<dbReference type="InterPro" id="IPR036388">
    <property type="entry name" value="WH-like_DNA-bd_sf"/>
</dbReference>
<dbReference type="AlphaFoldDB" id="K0ETD0"/>
<dbReference type="STRING" id="1133849.O3I_010820"/>
<dbReference type="Pfam" id="PF03551">
    <property type="entry name" value="PadR"/>
    <property type="match status" value="1"/>
</dbReference>
<proteinExistence type="predicted"/>
<accession>K0ETD0</accession>
<sequence length="187" mass="20177">MTNFWHATPQQVYAELTKLEESGLISGRDVIGRGRQTKRVFTVTGSGRDELSAFVAVSSKPGAIREDLVVKVYASEFAEAEVLAAELEERAERSRAKMVVLDAILADLLGDDDEQTHLSTSAHPGRYLTAIRGRGFEAENHAWFRWAAAVLRARAAGEPVPVRSDPVALSRLVGDPAGVESVGHPGG</sequence>
<dbReference type="Proteomes" id="UP000006304">
    <property type="component" value="Chromosome"/>
</dbReference>
<evidence type="ECO:0000313" key="5">
    <source>
        <dbReference type="Proteomes" id="UP000006304"/>
    </source>
</evidence>
<dbReference type="InterPro" id="IPR005149">
    <property type="entry name" value="Tscrpt_reg_PadR_N"/>
</dbReference>